<feature type="region of interest" description="Disordered" evidence="1">
    <location>
        <begin position="1"/>
        <end position="24"/>
    </location>
</feature>
<gene>
    <name evidence="2" type="ORF">MA16_Dca029198</name>
</gene>
<reference evidence="2 3" key="2">
    <citation type="journal article" date="2017" name="Nature">
        <title>The Apostasia genome and the evolution of orchids.</title>
        <authorList>
            <person name="Zhang G.Q."/>
            <person name="Liu K.W."/>
            <person name="Li Z."/>
            <person name="Lohaus R."/>
            <person name="Hsiao Y.Y."/>
            <person name="Niu S.C."/>
            <person name="Wang J.Y."/>
            <person name="Lin Y.C."/>
            <person name="Xu Q."/>
            <person name="Chen L.J."/>
            <person name="Yoshida K."/>
            <person name="Fujiwara S."/>
            <person name="Wang Z.W."/>
            <person name="Zhang Y.Q."/>
            <person name="Mitsuda N."/>
            <person name="Wang M."/>
            <person name="Liu G.H."/>
            <person name="Pecoraro L."/>
            <person name="Huang H.X."/>
            <person name="Xiao X.J."/>
            <person name="Lin M."/>
            <person name="Wu X.Y."/>
            <person name="Wu W.L."/>
            <person name="Chen Y.Y."/>
            <person name="Chang S.B."/>
            <person name="Sakamoto S."/>
            <person name="Ohme-Takagi M."/>
            <person name="Yagi M."/>
            <person name="Zeng S.J."/>
            <person name="Shen C.Y."/>
            <person name="Yeh C.M."/>
            <person name="Luo Y.B."/>
            <person name="Tsai W.C."/>
            <person name="Van de Peer Y."/>
            <person name="Liu Z.J."/>
        </authorList>
    </citation>
    <scope>NUCLEOTIDE SEQUENCE [LARGE SCALE GENOMIC DNA]</scope>
    <source>
        <tissue evidence="2">The whole plant</tissue>
    </source>
</reference>
<sequence length="84" mass="9286">MSVLISAASRRLRPAKGGREGTCPFKSIQPNRIQRLRALGELIESSICLRVPVCDSEFPRNLAAFQHRLVQGEVGKDTCPFGFT</sequence>
<protein>
    <submittedName>
        <fullName evidence="2">Uncharacterized protein</fullName>
    </submittedName>
</protein>
<dbReference type="EMBL" id="KZ504317">
    <property type="protein sequence ID" value="PKU62602.1"/>
    <property type="molecule type" value="Genomic_DNA"/>
</dbReference>
<dbReference type="AlphaFoldDB" id="A0A2I0VGR3"/>
<name>A0A2I0VGR3_9ASPA</name>
<proteinExistence type="predicted"/>
<keyword evidence="3" id="KW-1185">Reference proteome</keyword>
<evidence type="ECO:0000256" key="1">
    <source>
        <dbReference type="SAM" id="MobiDB-lite"/>
    </source>
</evidence>
<evidence type="ECO:0000313" key="3">
    <source>
        <dbReference type="Proteomes" id="UP000233837"/>
    </source>
</evidence>
<evidence type="ECO:0000313" key="2">
    <source>
        <dbReference type="EMBL" id="PKU62602.1"/>
    </source>
</evidence>
<dbReference type="Proteomes" id="UP000233837">
    <property type="component" value="Unassembled WGS sequence"/>
</dbReference>
<organism evidence="2 3">
    <name type="scientific">Dendrobium catenatum</name>
    <dbReference type="NCBI Taxonomy" id="906689"/>
    <lineage>
        <taxon>Eukaryota</taxon>
        <taxon>Viridiplantae</taxon>
        <taxon>Streptophyta</taxon>
        <taxon>Embryophyta</taxon>
        <taxon>Tracheophyta</taxon>
        <taxon>Spermatophyta</taxon>
        <taxon>Magnoliopsida</taxon>
        <taxon>Liliopsida</taxon>
        <taxon>Asparagales</taxon>
        <taxon>Orchidaceae</taxon>
        <taxon>Epidendroideae</taxon>
        <taxon>Malaxideae</taxon>
        <taxon>Dendrobiinae</taxon>
        <taxon>Dendrobium</taxon>
    </lineage>
</organism>
<accession>A0A2I0VGR3</accession>
<reference evidence="2 3" key="1">
    <citation type="journal article" date="2016" name="Sci. Rep.">
        <title>The Dendrobium catenatum Lindl. genome sequence provides insights into polysaccharide synthase, floral development and adaptive evolution.</title>
        <authorList>
            <person name="Zhang G.Q."/>
            <person name="Xu Q."/>
            <person name="Bian C."/>
            <person name="Tsai W.C."/>
            <person name="Yeh C.M."/>
            <person name="Liu K.W."/>
            <person name="Yoshida K."/>
            <person name="Zhang L.S."/>
            <person name="Chang S.B."/>
            <person name="Chen F."/>
            <person name="Shi Y."/>
            <person name="Su Y.Y."/>
            <person name="Zhang Y.Q."/>
            <person name="Chen L.J."/>
            <person name="Yin Y."/>
            <person name="Lin M."/>
            <person name="Huang H."/>
            <person name="Deng H."/>
            <person name="Wang Z.W."/>
            <person name="Zhu S.L."/>
            <person name="Zhao X."/>
            <person name="Deng C."/>
            <person name="Niu S.C."/>
            <person name="Huang J."/>
            <person name="Wang M."/>
            <person name="Liu G.H."/>
            <person name="Yang H.J."/>
            <person name="Xiao X.J."/>
            <person name="Hsiao Y.Y."/>
            <person name="Wu W.L."/>
            <person name="Chen Y.Y."/>
            <person name="Mitsuda N."/>
            <person name="Ohme-Takagi M."/>
            <person name="Luo Y.B."/>
            <person name="Van de Peer Y."/>
            <person name="Liu Z.J."/>
        </authorList>
    </citation>
    <scope>NUCLEOTIDE SEQUENCE [LARGE SCALE GENOMIC DNA]</scope>
    <source>
        <tissue evidence="2">The whole plant</tissue>
    </source>
</reference>